<feature type="domain" description="ShKT" evidence="5">
    <location>
        <begin position="402"/>
        <end position="436"/>
    </location>
</feature>
<keyword evidence="1" id="KW-0479">Metal-binding</keyword>
<keyword evidence="4" id="KW-0732">Signal</keyword>
<dbReference type="PANTHER" id="PTHR11474">
    <property type="entry name" value="TYROSINASE FAMILY MEMBER"/>
    <property type="match status" value="1"/>
</dbReference>
<dbReference type="GO" id="GO:0046872">
    <property type="term" value="F:metal ion binding"/>
    <property type="evidence" value="ECO:0007669"/>
    <property type="project" value="UniProtKB-KW"/>
</dbReference>
<evidence type="ECO:0000313" key="6">
    <source>
        <dbReference type="EMBL" id="KHJ93724.1"/>
    </source>
</evidence>
<evidence type="ECO:0000256" key="2">
    <source>
        <dbReference type="PROSITE-ProRule" id="PRU01005"/>
    </source>
</evidence>
<dbReference type="EMBL" id="KN550637">
    <property type="protein sequence ID" value="KHJ93724.1"/>
    <property type="molecule type" value="Genomic_DNA"/>
</dbReference>
<dbReference type="PROSITE" id="PS51670">
    <property type="entry name" value="SHKT"/>
    <property type="match status" value="4"/>
</dbReference>
<dbReference type="Gene3D" id="1.10.1280.10">
    <property type="entry name" value="Di-copper center containing domain from catechol oxidase"/>
    <property type="match status" value="1"/>
</dbReference>
<dbReference type="SMART" id="SM00254">
    <property type="entry name" value="ShKT"/>
    <property type="match status" value="4"/>
</dbReference>
<feature type="disulfide bond" evidence="2">
    <location>
        <begin position="502"/>
        <end position="520"/>
    </location>
</feature>
<feature type="domain" description="ShKT" evidence="5">
    <location>
        <begin position="541"/>
        <end position="575"/>
    </location>
</feature>
<accession>A0A0B1T920</accession>
<dbReference type="SUPFAM" id="SSF48056">
    <property type="entry name" value="Di-copper centre-containing domain"/>
    <property type="match status" value="1"/>
</dbReference>
<organism evidence="6 7">
    <name type="scientific">Oesophagostomum dentatum</name>
    <name type="common">Nodular worm</name>
    <dbReference type="NCBI Taxonomy" id="61180"/>
    <lineage>
        <taxon>Eukaryota</taxon>
        <taxon>Metazoa</taxon>
        <taxon>Ecdysozoa</taxon>
        <taxon>Nematoda</taxon>
        <taxon>Chromadorea</taxon>
        <taxon>Rhabditida</taxon>
        <taxon>Rhabditina</taxon>
        <taxon>Rhabditomorpha</taxon>
        <taxon>Strongyloidea</taxon>
        <taxon>Strongylidae</taxon>
        <taxon>Oesophagostomum</taxon>
    </lineage>
</organism>
<dbReference type="InterPro" id="IPR002227">
    <property type="entry name" value="Tyrosinase_Cu-bd"/>
</dbReference>
<reference evidence="6 7" key="1">
    <citation type="submission" date="2014-03" db="EMBL/GenBank/DDBJ databases">
        <title>Draft genome of the hookworm Oesophagostomum dentatum.</title>
        <authorList>
            <person name="Mitreva M."/>
        </authorList>
    </citation>
    <scope>NUCLEOTIDE SEQUENCE [LARGE SCALE GENOMIC DNA]</scope>
    <source>
        <strain evidence="6 7">OD-Hann</strain>
    </source>
</reference>
<dbReference type="InterPro" id="IPR003582">
    <property type="entry name" value="ShKT_dom"/>
</dbReference>
<feature type="disulfide bond" evidence="2">
    <location>
        <begin position="511"/>
        <end position="524"/>
    </location>
</feature>
<dbReference type="AlphaFoldDB" id="A0A0B1T920"/>
<dbReference type="Pfam" id="PF00264">
    <property type="entry name" value="Tyrosinase"/>
    <property type="match status" value="1"/>
</dbReference>
<protein>
    <submittedName>
        <fullName evidence="6">ShTK domain protein</fullName>
    </submittedName>
</protein>
<dbReference type="Proteomes" id="UP000053660">
    <property type="component" value="Unassembled WGS sequence"/>
</dbReference>
<evidence type="ECO:0000256" key="3">
    <source>
        <dbReference type="SAM" id="MobiDB-lite"/>
    </source>
</evidence>
<keyword evidence="7" id="KW-1185">Reference proteome</keyword>
<evidence type="ECO:0000313" key="7">
    <source>
        <dbReference type="Proteomes" id="UP000053660"/>
    </source>
</evidence>
<feature type="disulfide bond" evidence="2">
    <location>
        <begin position="402"/>
        <end position="436"/>
    </location>
</feature>
<dbReference type="OrthoDB" id="6132182at2759"/>
<dbReference type="Gene3D" id="1.10.10.1940">
    <property type="match status" value="1"/>
</dbReference>
<evidence type="ECO:0000256" key="1">
    <source>
        <dbReference type="ARBA" id="ARBA00022723"/>
    </source>
</evidence>
<evidence type="ECO:0000259" key="5">
    <source>
        <dbReference type="PROSITE" id="PS51670"/>
    </source>
</evidence>
<dbReference type="InterPro" id="IPR008922">
    <property type="entry name" value="Di-copper_centre_dom_sf"/>
</dbReference>
<name>A0A0B1T920_OESDE</name>
<dbReference type="PANTHER" id="PTHR11474:SF21">
    <property type="entry name" value="SHKT DOMAIN-CONTAINING PROTEIN"/>
    <property type="match status" value="1"/>
</dbReference>
<feature type="disulfide bond" evidence="2">
    <location>
        <begin position="541"/>
        <end position="575"/>
    </location>
</feature>
<proteinExistence type="predicted"/>
<feature type="disulfide bond" evidence="2">
    <location>
        <begin position="358"/>
        <end position="392"/>
    </location>
</feature>
<feature type="chain" id="PRO_5002082006" evidence="4">
    <location>
        <begin position="17"/>
        <end position="626"/>
    </location>
</feature>
<keyword evidence="2" id="KW-1015">Disulfide bond</keyword>
<dbReference type="GO" id="GO:0016491">
    <property type="term" value="F:oxidoreductase activity"/>
    <property type="evidence" value="ECO:0007669"/>
    <property type="project" value="InterPro"/>
</dbReference>
<sequence>MLVVFLLFYLVTRLNGQSFCDTAPDEGIRDFCYQIQEMDKANRRLEASGTSTLGRVINFRPQTIYDCRNIPCICSFLGGGMRFGACQLGNGRVFGRALRKEYRMLTDDEMRRFVSAMWTIKRSGTYDVLARVHTRFATGTGAHAGPAFLPWHREFTKRVEFALRQVDPSVALPYWDSTLDSNIPNPRQSCLFSDDLLGGAMPGEVRDGAFAGWMLENRARVIRRNIGGRPGPFTENMIAAAVNANSLTTVLAFTAATDVSFLRPFSRCAKVCCKNHGRRRLLGIFQRSVPNICLASAKHSFFQTAGESSCYRGACVNGVCRFVGARMEQREQVTEPTSPAPPFGGGLTTPAPAGNRSCFNDQECCDVWAARGGCQDNSAYMSSFCEASCNVCTPSYDKSVECSDRFPTCRRISNECMTQSRIAWMKENCRRTCGYCTETREEACTTLVIAVLLPGLPPATHNEPRAPKPPGNAPASYQESKFPVPSPPPQTVSPCLNLHFCCSIWAQKSRCGEATMKQFCPVSCDGCGDVDLSDSVGSAECIDNHSKCGMWASSNMCDTKKDFMWENCRLSCGKCDLLDVDKHAAACQNESPVSEEKLPEKLASARTFLSQPLQNTEASTPDCTNY</sequence>
<dbReference type="InterPro" id="IPR050316">
    <property type="entry name" value="Tyrosinase/Hemocyanin"/>
</dbReference>
<dbReference type="Pfam" id="PF01549">
    <property type="entry name" value="ShK"/>
    <property type="match status" value="4"/>
</dbReference>
<feature type="domain" description="ShKT" evidence="5">
    <location>
        <begin position="358"/>
        <end position="392"/>
    </location>
</feature>
<feature type="region of interest" description="Disordered" evidence="3">
    <location>
        <begin position="459"/>
        <end position="483"/>
    </location>
</feature>
<gene>
    <name evidence="6" type="ORF">OESDEN_06358</name>
</gene>
<feature type="domain" description="ShKT" evidence="5">
    <location>
        <begin position="495"/>
        <end position="527"/>
    </location>
</feature>
<feature type="signal peptide" evidence="4">
    <location>
        <begin position="1"/>
        <end position="16"/>
    </location>
</feature>
<evidence type="ECO:0000256" key="4">
    <source>
        <dbReference type="SAM" id="SignalP"/>
    </source>
</evidence>
<dbReference type="PROSITE" id="PS00497">
    <property type="entry name" value="TYROSINASE_1"/>
    <property type="match status" value="1"/>
</dbReference>
<comment type="caution">
    <text evidence="2">Lacks conserved residue(s) required for the propagation of feature annotation.</text>
</comment>